<dbReference type="OMA" id="TIMGTFR"/>
<reference evidence="3" key="4">
    <citation type="submission" date="2025-08" db="UniProtKB">
        <authorList>
            <consortium name="Ensembl"/>
        </authorList>
    </citation>
    <scope>IDENTIFICATION</scope>
</reference>
<reference evidence="3" key="5">
    <citation type="submission" date="2025-09" db="UniProtKB">
        <authorList>
            <consortium name="Ensembl"/>
        </authorList>
    </citation>
    <scope>IDENTIFICATION</scope>
</reference>
<feature type="region of interest" description="Disordered" evidence="1">
    <location>
        <begin position="454"/>
        <end position="716"/>
    </location>
</feature>
<evidence type="ECO:0000313" key="4">
    <source>
        <dbReference type="Proteomes" id="UP000314983"/>
    </source>
</evidence>
<feature type="transmembrane region" description="Helical" evidence="2">
    <location>
        <begin position="312"/>
        <end position="336"/>
    </location>
</feature>
<name>A0A4W4DMK2_ELEEL</name>
<proteinExistence type="predicted"/>
<evidence type="ECO:0000313" key="3">
    <source>
        <dbReference type="Ensembl" id="ENSEEEP00000000246.2"/>
    </source>
</evidence>
<dbReference type="STRING" id="8005.ENSEEEP00000000246"/>
<reference evidence="4" key="1">
    <citation type="journal article" date="2014" name="Science">
        <title>Nonhuman genetics. Genomic basis for the convergent evolution of electric organs.</title>
        <authorList>
            <person name="Gallant J.R."/>
            <person name="Traeger L.L."/>
            <person name="Volkening J.D."/>
            <person name="Moffett H."/>
            <person name="Chen P.H."/>
            <person name="Novina C.D."/>
            <person name="Phillips G.N.Jr."/>
            <person name="Anand R."/>
            <person name="Wells G.B."/>
            <person name="Pinch M."/>
            <person name="Guth R."/>
            <person name="Unguez G.A."/>
            <person name="Albert J.S."/>
            <person name="Zakon H.H."/>
            <person name="Samanta M.P."/>
            <person name="Sussman M.R."/>
        </authorList>
    </citation>
    <scope>NUCLEOTIDE SEQUENCE [LARGE SCALE GENOMIC DNA]</scope>
</reference>
<keyword evidence="2" id="KW-0472">Membrane</keyword>
<dbReference type="GeneTree" id="ENSGT00390000005284"/>
<feature type="compositionally biased region" description="Basic and acidic residues" evidence="1">
    <location>
        <begin position="404"/>
        <end position="416"/>
    </location>
</feature>
<feature type="compositionally biased region" description="Low complexity" evidence="1">
    <location>
        <begin position="472"/>
        <end position="483"/>
    </location>
</feature>
<keyword evidence="2" id="KW-1133">Transmembrane helix</keyword>
<evidence type="ECO:0000256" key="2">
    <source>
        <dbReference type="SAM" id="Phobius"/>
    </source>
</evidence>
<reference evidence="4" key="2">
    <citation type="journal article" date="2017" name="Sci. Adv.">
        <title>A tail of two voltages: Proteomic comparison of the three electric organs of the electric eel.</title>
        <authorList>
            <person name="Traeger L.L."/>
            <person name="Sabat G."/>
            <person name="Barrett-Wilt G.A."/>
            <person name="Wells G.B."/>
            <person name="Sussman M.R."/>
        </authorList>
    </citation>
    <scope>NUCLEOTIDE SEQUENCE [LARGE SCALE GENOMIC DNA]</scope>
</reference>
<reference evidence="3" key="3">
    <citation type="submission" date="2020-05" db="EMBL/GenBank/DDBJ databases">
        <title>Electrophorus electricus (electric eel) genome, fEleEle1, primary haplotype.</title>
        <authorList>
            <person name="Myers G."/>
            <person name="Meyer A."/>
            <person name="Fedrigo O."/>
            <person name="Formenti G."/>
            <person name="Rhie A."/>
            <person name="Tracey A."/>
            <person name="Sims Y."/>
            <person name="Jarvis E.D."/>
        </authorList>
    </citation>
    <scope>NUCLEOTIDE SEQUENCE [LARGE SCALE GENOMIC DNA]</scope>
</reference>
<feature type="compositionally biased region" description="Polar residues" evidence="1">
    <location>
        <begin position="621"/>
        <end position="643"/>
    </location>
</feature>
<feature type="compositionally biased region" description="Polar residues" evidence="1">
    <location>
        <begin position="573"/>
        <end position="585"/>
    </location>
</feature>
<evidence type="ECO:0000256" key="1">
    <source>
        <dbReference type="SAM" id="MobiDB-lite"/>
    </source>
</evidence>
<keyword evidence="2" id="KW-0812">Transmembrane</keyword>
<feature type="compositionally biased region" description="Pro residues" evidence="1">
    <location>
        <begin position="603"/>
        <end position="619"/>
    </location>
</feature>
<keyword evidence="4" id="KW-1185">Reference proteome</keyword>
<sequence length="716" mass="75351">GMSEEHSNEMILFVQQFSKSLETAFLGEHFHILLPGGGAEVTFKPAVGPAGRELTLMSAGSVVNPRVKLNQALTHLILENVGESDEGVYVIKPAQNPQDIMRLKLIVRDCTIEDSVKYGGDFHLSLLGVSAPVGVGFRHGGIEANRTSEPAMELLDSFRNPQPGYENRLVITEQRLVLHAVTGADEGSYTITDSDGKVSKKICLNVKEHQNFVSVPYGGTFKLNLHLNSSLVRLIYSPNSGADGRSWTIMDRAALTLPAELDLEGRMLLEDSMCILENVKPSDAGVYQVTDLQGFAVAKFYLEVNAYRLPDVYVAVISLTALVVVLLLVCLLSCLVKVRKRAEKVRAIEKIAQNAGKDEGGTFRQVVQDALSHQNEEAPVLSQKEDITEKSQSTEVSIKGLEVSAKDTSIHDKNLETSDSGVGFTTAGLPLDSDTEAPSVPITEADFLSSSGAKPIASQVPEPKPTVTITSEPAKPAAEKTAPVPKPEPSTEPKHAVTLNHEPKMAVSPASEMKASLSPSVEPKQAISPTPEVKPVLEVKPTPAPEVKPPSSPEPPKAVTPATDPKPAVSPTPDLTSAKPATSGPTPAVSVPPQSTPAATIPTPDPKPALSPSPDPKPALSPSSDLKQPVSPTTDPKPTTNGTLEPKADVGSSLGLDLKGPEAPASAPPKTPDTEKSSGKAPEVISSGGPTPEAKVTSALPSDGASGAGKEEASTT</sequence>
<dbReference type="Proteomes" id="UP000314983">
    <property type="component" value="Chromosome 10"/>
</dbReference>
<protein>
    <submittedName>
        <fullName evidence="3">Uncharacterized protein</fullName>
    </submittedName>
</protein>
<feature type="region of interest" description="Disordered" evidence="1">
    <location>
        <begin position="374"/>
        <end position="438"/>
    </location>
</feature>
<dbReference type="AlphaFoldDB" id="A0A4W4DMK2"/>
<gene>
    <name evidence="3" type="primary">si:dkeyp-77h1.4</name>
</gene>
<dbReference type="Ensembl" id="ENSEEET00000000252.2">
    <property type="protein sequence ID" value="ENSEEEP00000000246.2"/>
    <property type="gene ID" value="ENSEEEG00000000187.2"/>
</dbReference>
<organism evidence="3 4">
    <name type="scientific">Electrophorus electricus</name>
    <name type="common">Electric eel</name>
    <name type="synonym">Gymnotus electricus</name>
    <dbReference type="NCBI Taxonomy" id="8005"/>
    <lineage>
        <taxon>Eukaryota</taxon>
        <taxon>Metazoa</taxon>
        <taxon>Chordata</taxon>
        <taxon>Craniata</taxon>
        <taxon>Vertebrata</taxon>
        <taxon>Euteleostomi</taxon>
        <taxon>Actinopterygii</taxon>
        <taxon>Neopterygii</taxon>
        <taxon>Teleostei</taxon>
        <taxon>Ostariophysi</taxon>
        <taxon>Gymnotiformes</taxon>
        <taxon>Gymnotoidei</taxon>
        <taxon>Gymnotidae</taxon>
        <taxon>Electrophorus</taxon>
    </lineage>
</organism>
<accession>A0A4W4DMK2</accession>
<feature type="compositionally biased region" description="Pro residues" evidence="1">
    <location>
        <begin position="542"/>
        <end position="558"/>
    </location>
</feature>